<evidence type="ECO:0000259" key="3">
    <source>
        <dbReference type="Pfam" id="PF18962"/>
    </source>
</evidence>
<reference evidence="4" key="1">
    <citation type="submission" date="2021-04" db="EMBL/GenBank/DDBJ databases">
        <authorList>
            <person name="Rodrigo-Torres L."/>
            <person name="Arahal R. D."/>
            <person name="Lucena T."/>
        </authorList>
    </citation>
    <scope>NUCLEOTIDE SEQUENCE</scope>
    <source>
        <strain evidence="4">AS29M-1</strain>
    </source>
</reference>
<proteinExistence type="predicted"/>
<keyword evidence="5" id="KW-1185">Reference proteome</keyword>
<name>A0A916JIX2_9FLAO</name>
<evidence type="ECO:0000256" key="2">
    <source>
        <dbReference type="SAM" id="SignalP"/>
    </source>
</evidence>
<feature type="chain" id="PRO_5038115131" description="Secretion system C-terminal sorting domain-containing protein" evidence="2">
    <location>
        <begin position="21"/>
        <end position="306"/>
    </location>
</feature>
<dbReference type="NCBIfam" id="TIGR04183">
    <property type="entry name" value="Por_Secre_tail"/>
    <property type="match status" value="1"/>
</dbReference>
<dbReference type="RefSeq" id="WP_258540544.1">
    <property type="nucleotide sequence ID" value="NZ_OU015584.1"/>
</dbReference>
<dbReference type="InterPro" id="IPR026444">
    <property type="entry name" value="Secre_tail"/>
</dbReference>
<dbReference type="AlphaFoldDB" id="A0A916JIX2"/>
<evidence type="ECO:0000313" key="5">
    <source>
        <dbReference type="Proteomes" id="UP000683507"/>
    </source>
</evidence>
<sequence length="306" mass="34267">MKNLFLIFTLLMLLPFSLSAQPPVAQICLVTVDTSLTHNVVVWERADQVSLHPIDSMYIYRRVPGTGDSLIAVVDYDSLSEYHDYDANPNLKPYLYRIAAKDDQGSLGPQSLPHTTMHFVAVENGSGEFWLKWTPYVGRQIDYYQCWDMTTTPQTPDLINATVDDQDTSWQFMSAQPGTYEMKVDVSWIAGCTSTKANHNTTRSNKATGIFTGTGGTATVEEEALQEVYAAPNPTSDVVRVTFSSSTWTPIKIKVMDVNGRIIREYPEMKVMGQYHQDIDLSDLSSGIYNVLLDNGKVKSLRVVKN</sequence>
<feature type="signal peptide" evidence="2">
    <location>
        <begin position="1"/>
        <end position="20"/>
    </location>
</feature>
<keyword evidence="1 2" id="KW-0732">Signal</keyword>
<gene>
    <name evidence="4" type="ORF">CRYO30217_00301</name>
</gene>
<dbReference type="Proteomes" id="UP000683507">
    <property type="component" value="Chromosome"/>
</dbReference>
<protein>
    <recommendedName>
        <fullName evidence="3">Secretion system C-terminal sorting domain-containing protein</fullName>
    </recommendedName>
</protein>
<evidence type="ECO:0000313" key="4">
    <source>
        <dbReference type="EMBL" id="CAG5077141.1"/>
    </source>
</evidence>
<dbReference type="EMBL" id="OU015584">
    <property type="protein sequence ID" value="CAG5077141.1"/>
    <property type="molecule type" value="Genomic_DNA"/>
</dbReference>
<organism evidence="4 5">
    <name type="scientific">Parvicella tangerina</name>
    <dbReference type="NCBI Taxonomy" id="2829795"/>
    <lineage>
        <taxon>Bacteria</taxon>
        <taxon>Pseudomonadati</taxon>
        <taxon>Bacteroidota</taxon>
        <taxon>Flavobacteriia</taxon>
        <taxon>Flavobacteriales</taxon>
        <taxon>Parvicellaceae</taxon>
        <taxon>Parvicella</taxon>
    </lineage>
</organism>
<dbReference type="Pfam" id="PF18962">
    <property type="entry name" value="Por_Secre_tail"/>
    <property type="match status" value="1"/>
</dbReference>
<accession>A0A916JIX2</accession>
<feature type="domain" description="Secretion system C-terminal sorting" evidence="3">
    <location>
        <begin position="232"/>
        <end position="299"/>
    </location>
</feature>
<evidence type="ECO:0000256" key="1">
    <source>
        <dbReference type="ARBA" id="ARBA00022729"/>
    </source>
</evidence>
<dbReference type="KEGG" id="ptan:CRYO30217_00301"/>